<dbReference type="GO" id="GO:0046872">
    <property type="term" value="F:metal ion binding"/>
    <property type="evidence" value="ECO:0007669"/>
    <property type="project" value="UniProtKB-KW"/>
</dbReference>
<dbReference type="GO" id="GO:0016121">
    <property type="term" value="P:carotene catabolic process"/>
    <property type="evidence" value="ECO:0007669"/>
    <property type="project" value="TreeGrafter"/>
</dbReference>
<dbReference type="InterPro" id="IPR004294">
    <property type="entry name" value="Carotenoid_Oase"/>
</dbReference>
<evidence type="ECO:0000256" key="6">
    <source>
        <dbReference type="SAM" id="MobiDB-lite"/>
    </source>
</evidence>
<comment type="similarity">
    <text evidence="1">Belongs to the carotenoid oxygenase family.</text>
</comment>
<name>A0AAV9HEE2_9PEZI</name>
<feature type="binding site" evidence="5">
    <location>
        <position position="389"/>
    </location>
    <ligand>
        <name>Fe cation</name>
        <dbReference type="ChEBI" id="CHEBI:24875"/>
        <note>catalytic</note>
    </ligand>
</feature>
<feature type="binding site" evidence="5">
    <location>
        <position position="593"/>
    </location>
    <ligand>
        <name>Fe cation</name>
        <dbReference type="ChEBI" id="CHEBI:24875"/>
        <note>catalytic</note>
    </ligand>
</feature>
<reference evidence="7" key="1">
    <citation type="journal article" date="2023" name="Mol. Phylogenet. Evol.">
        <title>Genome-scale phylogeny and comparative genomics of the fungal order Sordariales.</title>
        <authorList>
            <person name="Hensen N."/>
            <person name="Bonometti L."/>
            <person name="Westerberg I."/>
            <person name="Brannstrom I.O."/>
            <person name="Guillou S."/>
            <person name="Cros-Aarteil S."/>
            <person name="Calhoun S."/>
            <person name="Haridas S."/>
            <person name="Kuo A."/>
            <person name="Mondo S."/>
            <person name="Pangilinan J."/>
            <person name="Riley R."/>
            <person name="LaButti K."/>
            <person name="Andreopoulos B."/>
            <person name="Lipzen A."/>
            <person name="Chen C."/>
            <person name="Yan M."/>
            <person name="Daum C."/>
            <person name="Ng V."/>
            <person name="Clum A."/>
            <person name="Steindorff A."/>
            <person name="Ohm R.A."/>
            <person name="Martin F."/>
            <person name="Silar P."/>
            <person name="Natvig D.O."/>
            <person name="Lalanne C."/>
            <person name="Gautier V."/>
            <person name="Ament-Velasquez S.L."/>
            <person name="Kruys A."/>
            <person name="Hutchinson M.I."/>
            <person name="Powell A.J."/>
            <person name="Barry K."/>
            <person name="Miller A.N."/>
            <person name="Grigoriev I.V."/>
            <person name="Debuchy R."/>
            <person name="Gladieux P."/>
            <person name="Hiltunen Thoren M."/>
            <person name="Johannesson H."/>
        </authorList>
    </citation>
    <scope>NUCLEOTIDE SEQUENCE</scope>
    <source>
        <strain evidence="7">PSN324</strain>
    </source>
</reference>
<dbReference type="GO" id="GO:0010436">
    <property type="term" value="F:carotenoid dioxygenase activity"/>
    <property type="evidence" value="ECO:0007669"/>
    <property type="project" value="TreeGrafter"/>
</dbReference>
<evidence type="ECO:0000256" key="1">
    <source>
        <dbReference type="ARBA" id="ARBA00006787"/>
    </source>
</evidence>
<sequence>MASTSNFPQTTASTGLRRGKDDENKDLEEALTRFDTAAYRDWPNEAAFDGLTEERGPIEISATGNIPSWVAGSLYRTGPGLYKIEDTPKGTYYTSHWFDGLAQTHRFDIIPDDSGKVSVFYSSLRQSEEMTAHIKKTGERKFFSFGQRQDPCLGLYSKMMATWRAASAPPGDKWIENVNVVVNPNYPGLDSASGNIIDKIAQSPGARAAQDAGVPFPSSGHRLPANVWLSSDNSNLKQMDPKTLEPIGFTDQTVLHPSLRGPLSCAHAQRDPLTGDLFNFNQDFGRLASYRVFAVRAATGKTEILATISGSGLKAAYIHSFFMTKSYLVLVIPSSHLGWGGIRIPWERNIVDAIEPFHHSKKMQWIVVDRIGGKGVVGRGESPAGFFFHSVNAYEDGEAGKIVCDMLDYKSLDVIHKMYYDVILQKDGADRKFWGDKERARGAMASLSRYELTIGAGKKKGTVAVERLFGIPAPHAGELPTINPLYATRKSRYVYSLPYRGKSTAMDGLVKTDMVTREAIFWDNPHGHSPGEAIFVPRPGADIESEEGEDDGVLLTVVLDGHKKTSYLLCLDAKTMGEVGRAEIGFAVGAGFHGAHIQASA</sequence>
<dbReference type="EMBL" id="MU865064">
    <property type="protein sequence ID" value="KAK4458564.1"/>
    <property type="molecule type" value="Genomic_DNA"/>
</dbReference>
<comment type="caution">
    <text evidence="7">The sequence shown here is derived from an EMBL/GenBank/DDBJ whole genome shotgun (WGS) entry which is preliminary data.</text>
</comment>
<organism evidence="7 8">
    <name type="scientific">Cladorrhinum samala</name>
    <dbReference type="NCBI Taxonomy" id="585594"/>
    <lineage>
        <taxon>Eukaryota</taxon>
        <taxon>Fungi</taxon>
        <taxon>Dikarya</taxon>
        <taxon>Ascomycota</taxon>
        <taxon>Pezizomycotina</taxon>
        <taxon>Sordariomycetes</taxon>
        <taxon>Sordariomycetidae</taxon>
        <taxon>Sordariales</taxon>
        <taxon>Podosporaceae</taxon>
        <taxon>Cladorrhinum</taxon>
    </lineage>
</organism>
<keyword evidence="4 5" id="KW-0408">Iron</keyword>
<dbReference type="Pfam" id="PF03055">
    <property type="entry name" value="RPE65"/>
    <property type="match status" value="1"/>
</dbReference>
<keyword evidence="2 5" id="KW-0479">Metal-binding</keyword>
<dbReference type="PANTHER" id="PTHR10543:SF24">
    <property type="entry name" value="CAROTENOID ISOMEROOXYGENASE"/>
    <property type="match status" value="1"/>
</dbReference>
<dbReference type="Proteomes" id="UP001321749">
    <property type="component" value="Unassembled WGS sequence"/>
</dbReference>
<keyword evidence="8" id="KW-1185">Reference proteome</keyword>
<accession>A0AAV9HEE2</accession>
<feature type="region of interest" description="Disordered" evidence="6">
    <location>
        <begin position="1"/>
        <end position="25"/>
    </location>
</feature>
<evidence type="ECO:0000313" key="7">
    <source>
        <dbReference type="EMBL" id="KAK4458564.1"/>
    </source>
</evidence>
<evidence type="ECO:0000313" key="8">
    <source>
        <dbReference type="Proteomes" id="UP001321749"/>
    </source>
</evidence>
<evidence type="ECO:0000256" key="4">
    <source>
        <dbReference type="ARBA" id="ARBA00023004"/>
    </source>
</evidence>
<proteinExistence type="inferred from homology"/>
<evidence type="ECO:0000256" key="3">
    <source>
        <dbReference type="ARBA" id="ARBA00023002"/>
    </source>
</evidence>
<gene>
    <name evidence="7" type="ORF">QBC42DRAFT_314194</name>
</gene>
<feature type="compositionally biased region" description="Polar residues" evidence="6">
    <location>
        <begin position="1"/>
        <end position="14"/>
    </location>
</feature>
<keyword evidence="3" id="KW-0560">Oxidoreductase</keyword>
<feature type="binding site" evidence="5">
    <location>
        <position position="319"/>
    </location>
    <ligand>
        <name>Fe cation</name>
        <dbReference type="ChEBI" id="CHEBI:24875"/>
        <note>catalytic</note>
    </ligand>
</feature>
<feature type="binding site" evidence="5">
    <location>
        <position position="267"/>
    </location>
    <ligand>
        <name>Fe cation</name>
        <dbReference type="ChEBI" id="CHEBI:24875"/>
        <note>catalytic</note>
    </ligand>
</feature>
<dbReference type="PANTHER" id="PTHR10543">
    <property type="entry name" value="BETA-CAROTENE DIOXYGENASE"/>
    <property type="match status" value="1"/>
</dbReference>
<comment type="cofactor">
    <cofactor evidence="5">
        <name>Fe(2+)</name>
        <dbReference type="ChEBI" id="CHEBI:29033"/>
    </cofactor>
    <text evidence="5">Binds 1 Fe(2+) ion per subunit.</text>
</comment>
<reference evidence="7" key="2">
    <citation type="submission" date="2023-06" db="EMBL/GenBank/DDBJ databases">
        <authorList>
            <consortium name="Lawrence Berkeley National Laboratory"/>
            <person name="Mondo S.J."/>
            <person name="Hensen N."/>
            <person name="Bonometti L."/>
            <person name="Westerberg I."/>
            <person name="Brannstrom I.O."/>
            <person name="Guillou S."/>
            <person name="Cros-Aarteil S."/>
            <person name="Calhoun S."/>
            <person name="Haridas S."/>
            <person name="Kuo A."/>
            <person name="Pangilinan J."/>
            <person name="Riley R."/>
            <person name="Labutti K."/>
            <person name="Andreopoulos B."/>
            <person name="Lipzen A."/>
            <person name="Chen C."/>
            <person name="Yanf M."/>
            <person name="Daum C."/>
            <person name="Ng V."/>
            <person name="Clum A."/>
            <person name="Steindorff A."/>
            <person name="Ohm R."/>
            <person name="Martin F."/>
            <person name="Silar P."/>
            <person name="Natvig D."/>
            <person name="Lalanne C."/>
            <person name="Gautier V."/>
            <person name="Ament-Velasquez S.L."/>
            <person name="Kruys A."/>
            <person name="Hutchinson M.I."/>
            <person name="Powell A.J."/>
            <person name="Barry K."/>
            <person name="Miller A.N."/>
            <person name="Grigoriev I.V."/>
            <person name="Debuchy R."/>
            <person name="Gladieux P."/>
            <person name="Thoren M.H."/>
            <person name="Johannesson H."/>
        </authorList>
    </citation>
    <scope>NUCLEOTIDE SEQUENCE</scope>
    <source>
        <strain evidence="7">PSN324</strain>
    </source>
</reference>
<evidence type="ECO:0000256" key="5">
    <source>
        <dbReference type="PIRSR" id="PIRSR604294-1"/>
    </source>
</evidence>
<protein>
    <submittedName>
        <fullName evidence="7">Carotenoid oxygenase</fullName>
    </submittedName>
</protein>
<dbReference type="AlphaFoldDB" id="A0AAV9HEE2"/>
<evidence type="ECO:0000256" key="2">
    <source>
        <dbReference type="ARBA" id="ARBA00022723"/>
    </source>
</evidence>